<sequence>MTRERIVSSEHLVSAQAAELSEYEYGLIVAGNAFNRWMVRCMAVAGYPDFNATDVLVLHTVNHRGREKRLNDIGFTLNIDDAHIVNYALKKLLKAGLVSAQKRGKERFYRTTERGREVCQRYREVREACLVDAFAAVGPAEKGAVSDAAQRLRALSGLYDQAARSATSY</sequence>
<dbReference type="SMART" id="SM00347">
    <property type="entry name" value="HTH_MARR"/>
    <property type="match status" value="1"/>
</dbReference>
<dbReference type="AlphaFoldDB" id="A0A1P8UG36"/>
<dbReference type="PIRSF" id="PIRSF036158">
    <property type="entry name" value="UCP036158_MarR"/>
    <property type="match status" value="1"/>
</dbReference>
<dbReference type="OrthoDB" id="6622112at2"/>
<reference evidence="2 3" key="1">
    <citation type="submission" date="2017-01" db="EMBL/GenBank/DDBJ databases">
        <title>Draft sequence of Acidihalobacter ferrooxidans strain DSM 14175 (strain V8).</title>
        <authorList>
            <person name="Khaleque H.N."/>
            <person name="Ramsay J.P."/>
            <person name="Murphy R.J.T."/>
            <person name="Kaksonen A.H."/>
            <person name="Boxall N.J."/>
            <person name="Watkin E.L.J."/>
        </authorList>
    </citation>
    <scope>NUCLEOTIDE SEQUENCE [LARGE SCALE GENOMIC DNA]</scope>
    <source>
        <strain evidence="2 3">V8</strain>
    </source>
</reference>
<evidence type="ECO:0000313" key="2">
    <source>
        <dbReference type="EMBL" id="APZ42817.1"/>
    </source>
</evidence>
<proteinExistence type="predicted"/>
<dbReference type="Proteomes" id="UP000243807">
    <property type="component" value="Chromosome"/>
</dbReference>
<dbReference type="InterPro" id="IPR014601">
    <property type="entry name" value="Trans_reg_MarR_HTH"/>
</dbReference>
<feature type="domain" description="HTH marR-type" evidence="1">
    <location>
        <begin position="43"/>
        <end position="142"/>
    </location>
</feature>
<dbReference type="InterPro" id="IPR000835">
    <property type="entry name" value="HTH_MarR-typ"/>
</dbReference>
<dbReference type="InterPro" id="IPR036390">
    <property type="entry name" value="WH_DNA-bd_sf"/>
</dbReference>
<evidence type="ECO:0000313" key="3">
    <source>
        <dbReference type="Proteomes" id="UP000243807"/>
    </source>
</evidence>
<dbReference type="RefSeq" id="WP_076836466.1">
    <property type="nucleotide sequence ID" value="NZ_CP019434.1"/>
</dbReference>
<dbReference type="EMBL" id="CP019434">
    <property type="protein sequence ID" value="APZ42817.1"/>
    <property type="molecule type" value="Genomic_DNA"/>
</dbReference>
<dbReference type="SUPFAM" id="SSF46785">
    <property type="entry name" value="Winged helix' DNA-binding domain"/>
    <property type="match status" value="1"/>
</dbReference>
<dbReference type="Gene3D" id="1.10.10.10">
    <property type="entry name" value="Winged helix-like DNA-binding domain superfamily/Winged helix DNA-binding domain"/>
    <property type="match status" value="1"/>
</dbReference>
<dbReference type="InterPro" id="IPR036388">
    <property type="entry name" value="WH-like_DNA-bd_sf"/>
</dbReference>
<name>A0A1P8UG36_9GAMM</name>
<evidence type="ECO:0000259" key="1">
    <source>
        <dbReference type="SMART" id="SM00347"/>
    </source>
</evidence>
<protein>
    <submittedName>
        <fullName evidence="2">Transcriptional regulator</fullName>
    </submittedName>
</protein>
<dbReference type="STRING" id="1765967.BW247_06695"/>
<dbReference type="KEGG" id="afy:BW247_06695"/>
<accession>A0A1P8UG36</accession>
<organism evidence="2 3">
    <name type="scientific">Acidihalobacter ferrooxydans</name>
    <dbReference type="NCBI Taxonomy" id="1765967"/>
    <lineage>
        <taxon>Bacteria</taxon>
        <taxon>Pseudomonadati</taxon>
        <taxon>Pseudomonadota</taxon>
        <taxon>Gammaproteobacteria</taxon>
        <taxon>Chromatiales</taxon>
        <taxon>Ectothiorhodospiraceae</taxon>
        <taxon>Acidihalobacter</taxon>
    </lineage>
</organism>
<gene>
    <name evidence="2" type="ORF">BW247_06695</name>
</gene>
<dbReference type="Pfam" id="PF13463">
    <property type="entry name" value="HTH_27"/>
    <property type="match status" value="1"/>
</dbReference>
<dbReference type="GO" id="GO:0003700">
    <property type="term" value="F:DNA-binding transcription factor activity"/>
    <property type="evidence" value="ECO:0007669"/>
    <property type="project" value="InterPro"/>
</dbReference>
<keyword evidence="3" id="KW-1185">Reference proteome</keyword>